<gene>
    <name evidence="2" type="ORF">JQN70_07760</name>
</gene>
<feature type="compositionally biased region" description="Basic and acidic residues" evidence="1">
    <location>
        <begin position="311"/>
        <end position="325"/>
    </location>
</feature>
<dbReference type="RefSeq" id="WP_204130753.1">
    <property type="nucleotide sequence ID" value="NZ_JAFDVD010000008.1"/>
</dbReference>
<dbReference type="Proteomes" id="UP001430172">
    <property type="component" value="Unassembled WGS sequence"/>
</dbReference>
<name>A0ABS2CKD8_9MICO</name>
<evidence type="ECO:0000313" key="3">
    <source>
        <dbReference type="Proteomes" id="UP001430172"/>
    </source>
</evidence>
<evidence type="ECO:0000313" key="2">
    <source>
        <dbReference type="EMBL" id="MBM6400275.1"/>
    </source>
</evidence>
<organism evidence="2 3">
    <name type="scientific">Phycicoccus sonneratiae</name>
    <dbReference type="NCBI Taxonomy" id="2807628"/>
    <lineage>
        <taxon>Bacteria</taxon>
        <taxon>Bacillati</taxon>
        <taxon>Actinomycetota</taxon>
        <taxon>Actinomycetes</taxon>
        <taxon>Micrococcales</taxon>
        <taxon>Intrasporangiaceae</taxon>
        <taxon>Phycicoccus</taxon>
    </lineage>
</organism>
<sequence>MTEPVELNPTDDDLESTALLALADGPLSAGALATRMRRRFRSRTMDARLVEMLVQRSLLLVGRPDGSVIRLIDLLEGSTFTVRVAQADGTRRDLWVSLALAPLITWMDREGLCLTSGDPLSRGAFGHNTIVGPDGWLPSMAPGSLVSLTVTRGRIEVAPVEDDALLRSEEEGAVRRAPSHHYRTTTWWTEDDLAERPYDLTAAVANALVEDPLLLRRPTRPLDELLYIAVRQCEQDHHLRDASAWGAGDCVSFEISGMPEALAGEIARRARHYGMSDDQYLILALGHLCWRTPFAEDLGDNGFGWEPAPHPGEDGPDEPRRLRPV</sequence>
<proteinExistence type="predicted"/>
<dbReference type="EMBL" id="JAFDVD010000008">
    <property type="protein sequence ID" value="MBM6400275.1"/>
    <property type="molecule type" value="Genomic_DNA"/>
</dbReference>
<accession>A0ABS2CKD8</accession>
<reference evidence="2" key="1">
    <citation type="submission" date="2021-02" db="EMBL/GenBank/DDBJ databases">
        <title>Phycicoccus sp. MQZ13P-5T, whole genome shotgun sequence.</title>
        <authorList>
            <person name="Tuo L."/>
        </authorList>
    </citation>
    <scope>NUCLEOTIDE SEQUENCE</scope>
    <source>
        <strain evidence="2">MQZ13P-5</strain>
    </source>
</reference>
<protein>
    <submittedName>
        <fullName evidence="2">Uncharacterized protein</fullName>
    </submittedName>
</protein>
<feature type="region of interest" description="Disordered" evidence="1">
    <location>
        <begin position="301"/>
        <end position="325"/>
    </location>
</feature>
<comment type="caution">
    <text evidence="2">The sequence shown here is derived from an EMBL/GenBank/DDBJ whole genome shotgun (WGS) entry which is preliminary data.</text>
</comment>
<evidence type="ECO:0000256" key="1">
    <source>
        <dbReference type="SAM" id="MobiDB-lite"/>
    </source>
</evidence>
<keyword evidence="3" id="KW-1185">Reference proteome</keyword>